<reference evidence="1" key="1">
    <citation type="submission" date="2022-04" db="EMBL/GenBank/DDBJ databases">
        <title>Jade perch genome.</title>
        <authorList>
            <person name="Chao B."/>
        </authorList>
    </citation>
    <scope>NUCLEOTIDE SEQUENCE</scope>
    <source>
        <strain evidence="1">CB-2022</strain>
    </source>
</reference>
<dbReference type="Proteomes" id="UP000831701">
    <property type="component" value="Chromosome 16"/>
</dbReference>
<keyword evidence="2" id="KW-1185">Reference proteome</keyword>
<organism evidence="1 2">
    <name type="scientific">Scortum barcoo</name>
    <name type="common">barcoo grunter</name>
    <dbReference type="NCBI Taxonomy" id="214431"/>
    <lineage>
        <taxon>Eukaryota</taxon>
        <taxon>Metazoa</taxon>
        <taxon>Chordata</taxon>
        <taxon>Craniata</taxon>
        <taxon>Vertebrata</taxon>
        <taxon>Euteleostomi</taxon>
        <taxon>Actinopterygii</taxon>
        <taxon>Neopterygii</taxon>
        <taxon>Teleostei</taxon>
        <taxon>Neoteleostei</taxon>
        <taxon>Acanthomorphata</taxon>
        <taxon>Eupercaria</taxon>
        <taxon>Centrarchiformes</taxon>
        <taxon>Terapontoidei</taxon>
        <taxon>Terapontidae</taxon>
        <taxon>Scortum</taxon>
    </lineage>
</organism>
<sequence>MTLLLLLASSQMGTTESTEDLFKDFADWCLRNNLQINAGKTKELVVDFRRRSHSPPAPVSIQGTDIDTVKSYKYLGVHLNDSLDWSDNTNALVKKGNSRLFLLRRLRSFGVQGPLLRTFYDSVVASAIFYGIVCWASSITDRDRRRMDRLDTLTALGSSFSERLLHPRCVKESHFPGPHYDVLKDFLNRFVFIYLHDILIYSQNLTKHQDHICQVLQKLLENKLCVAFKCGLLNRSLASKAVLINDLISDSDIDLIRSNGVDDVVAAIKLESTATRTALAKDVQQLSPHIRPSHWRRFTFSSCTKAHWVLLSRDVQQLFIEWLEKHVVEKFATVARPLHELTKKYARFNWTEKYQEAFNKLKRRLTTAPVLGYPLDSEHLLVEVAEPELPLVEVEDNSNDSNCDLLHASINWLPHTYRNSVMEQMHNGLVGGHFEVERTPTHFKTRYCWYNMKDYITFWCLTYPSCAAKAQPKKTPQAAIGMVWVSAPMEMIAVDMMGPLNETNRHNSYMLVVQDYFSKWVEAYPVPNKQASLVAEKIACEWVCRYGAPLSLHSDQGTNFESAVFQGMCELLGIDKTRTAPFHPQSDGQCFNGTLQKILAATAERCHWDRDLMIPYVAMAYRATTHSSTGLTPNMMLFGKEITEPIDLVAGLPPGHDSGLLDNLVYRPYYSRTLLDNSSVCKDTDTWAPVEVSVPQLDAGSSDIVIRPLNLWDTTLDNGETAVEAPQGHSSSTHHAAASFIMGLLSLSWMRLGHNTELGGGFDGGLRAADDDSGKESHVKLYASCINLDL</sequence>
<dbReference type="EMBL" id="CM041546">
    <property type="protein sequence ID" value="KAI3361602.1"/>
    <property type="molecule type" value="Genomic_DNA"/>
</dbReference>
<protein>
    <submittedName>
        <fullName evidence="1">Uncharacterized protein</fullName>
    </submittedName>
</protein>
<proteinExistence type="predicted"/>
<comment type="caution">
    <text evidence="1">The sequence shown here is derived from an EMBL/GenBank/DDBJ whole genome shotgun (WGS) entry which is preliminary data.</text>
</comment>
<gene>
    <name evidence="1" type="ORF">L3Q82_013743</name>
</gene>
<evidence type="ECO:0000313" key="1">
    <source>
        <dbReference type="EMBL" id="KAI3361602.1"/>
    </source>
</evidence>
<accession>A0ACB8W0T6</accession>
<evidence type="ECO:0000313" key="2">
    <source>
        <dbReference type="Proteomes" id="UP000831701"/>
    </source>
</evidence>
<name>A0ACB8W0T6_9TELE</name>